<sequence>MIGGVAAWGVCANSRWRRSCVFAVAACAAPTGVADACVSAGG</sequence>
<gene>
    <name evidence="1" type="ORF">AZ78_5182</name>
</gene>
<organism evidence="1 2">
    <name type="scientific">Lysobacter capsici AZ78</name>
    <dbReference type="NCBI Taxonomy" id="1444315"/>
    <lineage>
        <taxon>Bacteria</taxon>
        <taxon>Pseudomonadati</taxon>
        <taxon>Pseudomonadota</taxon>
        <taxon>Gammaproteobacteria</taxon>
        <taxon>Lysobacterales</taxon>
        <taxon>Lysobacteraceae</taxon>
        <taxon>Lysobacter</taxon>
    </lineage>
</organism>
<evidence type="ECO:0000313" key="2">
    <source>
        <dbReference type="Proteomes" id="UP000023435"/>
    </source>
</evidence>
<dbReference type="Proteomes" id="UP000023435">
    <property type="component" value="Unassembled WGS sequence"/>
</dbReference>
<comment type="caution">
    <text evidence="1">The sequence shown here is derived from an EMBL/GenBank/DDBJ whole genome shotgun (WGS) entry which is preliminary data.</text>
</comment>
<accession>A0A125TZG5</accession>
<reference evidence="1 2" key="1">
    <citation type="journal article" date="2014" name="Genome Announc.">
        <title>Draft Genome Sequence of Lysobacter capsici AZ78, a Bacterium Antagonistic to Plant-Pathogenic Oomycetes.</title>
        <authorList>
            <person name="Puopolo G."/>
            <person name="Sonego P."/>
            <person name="Engelen K."/>
            <person name="Pertot I."/>
        </authorList>
    </citation>
    <scope>NUCLEOTIDE SEQUENCE [LARGE SCALE GENOMIC DNA]</scope>
    <source>
        <strain evidence="1 2">AZ78</strain>
    </source>
</reference>
<protein>
    <submittedName>
        <fullName evidence="1">Uncharacterized protein</fullName>
    </submittedName>
</protein>
<name>A0A125TZG5_9GAMM</name>
<dbReference type="AlphaFoldDB" id="A0A125TZG5"/>
<dbReference type="EMBL" id="JAJA02000003">
    <property type="protein sequence ID" value="KWS02049.1"/>
    <property type="molecule type" value="Genomic_DNA"/>
</dbReference>
<keyword evidence="2" id="KW-1185">Reference proteome</keyword>
<evidence type="ECO:0000313" key="1">
    <source>
        <dbReference type="EMBL" id="KWS02049.1"/>
    </source>
</evidence>
<proteinExistence type="predicted"/>